<dbReference type="HAMAP" id="MF_00260">
    <property type="entry name" value="Porphobil_deam"/>
    <property type="match status" value="1"/>
</dbReference>
<dbReference type="FunFam" id="3.40.190.10:FF:000005">
    <property type="entry name" value="Porphobilinogen deaminase"/>
    <property type="match status" value="1"/>
</dbReference>
<comment type="catalytic activity">
    <reaction evidence="6 7">
        <text>4 porphobilinogen + H2O = hydroxymethylbilane + 4 NH4(+)</text>
        <dbReference type="Rhea" id="RHEA:13185"/>
        <dbReference type="ChEBI" id="CHEBI:15377"/>
        <dbReference type="ChEBI" id="CHEBI:28938"/>
        <dbReference type="ChEBI" id="CHEBI:57845"/>
        <dbReference type="ChEBI" id="CHEBI:58126"/>
        <dbReference type="EC" id="2.5.1.61"/>
    </reaction>
</comment>
<evidence type="ECO:0000256" key="6">
    <source>
        <dbReference type="ARBA" id="ARBA00048169"/>
    </source>
</evidence>
<comment type="function">
    <text evidence="1 7">Tetrapolymerization of the monopyrrole PBG into the hydroxymethylbilane pre-uroporphyrinogen in several discrete steps.</text>
</comment>
<evidence type="ECO:0000259" key="10">
    <source>
        <dbReference type="Pfam" id="PF03900"/>
    </source>
</evidence>
<keyword evidence="5 7" id="KW-0627">Porphyrin biosynthesis</keyword>
<dbReference type="InterPro" id="IPR022419">
    <property type="entry name" value="Porphobilin_deaminase_cofac_BS"/>
</dbReference>
<evidence type="ECO:0000256" key="1">
    <source>
        <dbReference type="ARBA" id="ARBA00002869"/>
    </source>
</evidence>
<dbReference type="GO" id="GO:0006782">
    <property type="term" value="P:protoporphyrinogen IX biosynthetic process"/>
    <property type="evidence" value="ECO:0007669"/>
    <property type="project" value="UniProtKB-UniRule"/>
</dbReference>
<organism evidence="11 12">
    <name type="scientific">Arsenicicoccus cauae</name>
    <dbReference type="NCBI Taxonomy" id="2663847"/>
    <lineage>
        <taxon>Bacteria</taxon>
        <taxon>Bacillati</taxon>
        <taxon>Actinomycetota</taxon>
        <taxon>Actinomycetes</taxon>
        <taxon>Micrococcales</taxon>
        <taxon>Intrasporangiaceae</taxon>
        <taxon>Arsenicicoccus</taxon>
    </lineage>
</organism>
<dbReference type="SUPFAM" id="SSF53850">
    <property type="entry name" value="Periplasmic binding protein-like II"/>
    <property type="match status" value="1"/>
</dbReference>
<dbReference type="PANTHER" id="PTHR11557:SF0">
    <property type="entry name" value="PORPHOBILINOGEN DEAMINASE"/>
    <property type="match status" value="1"/>
</dbReference>
<accession>A0A6I3IG08</accession>
<dbReference type="PRINTS" id="PR00151">
    <property type="entry name" value="PORPHBDMNASE"/>
</dbReference>
<reference evidence="11 12" key="1">
    <citation type="submission" date="2019-11" db="EMBL/GenBank/DDBJ databases">
        <title>Whole genome sequencing identifies a novel species of the genus Arsenicicoccus isolated from human blood.</title>
        <authorList>
            <person name="Jeong J.H."/>
            <person name="Kweon O.J."/>
            <person name="Kim H.R."/>
            <person name="Kim T.-H."/>
            <person name="Ha S.-M."/>
            <person name="Lee M.-K."/>
        </authorList>
    </citation>
    <scope>NUCLEOTIDE SEQUENCE [LARGE SCALE GENOMIC DNA]</scope>
    <source>
        <strain evidence="11 12">MKL-02</strain>
    </source>
</reference>
<dbReference type="RefSeq" id="WP_154594483.1">
    <property type="nucleotide sequence ID" value="NZ_WLVL01000048.1"/>
</dbReference>
<comment type="similarity">
    <text evidence="2 7">Belongs to the HMBS family.</text>
</comment>
<dbReference type="PIRSF" id="PIRSF001438">
    <property type="entry name" value="4pyrrol_synth_OHMeBilane_synth"/>
    <property type="match status" value="1"/>
</dbReference>
<dbReference type="GO" id="GO:0005737">
    <property type="term" value="C:cytoplasm"/>
    <property type="evidence" value="ECO:0007669"/>
    <property type="project" value="UniProtKB-UniRule"/>
</dbReference>
<evidence type="ECO:0000259" key="9">
    <source>
        <dbReference type="Pfam" id="PF01379"/>
    </source>
</evidence>
<dbReference type="AlphaFoldDB" id="A0A6I3IG08"/>
<feature type="compositionally biased region" description="Gly residues" evidence="8">
    <location>
        <begin position="306"/>
        <end position="317"/>
    </location>
</feature>
<sequence length="328" mass="33990">MPEQHVVRLGTRRSALATTQSGWVAERLRELGLQVELVEITTQGDVSAAPLTMIGGTGVFASAIREALLDGRVDCAVHSLKDLPSAPEPGLVIAAVPRREDPRDALCARDGLTLGELPAGAVVGTGSPRRAAQIAALGLGVELVPIRGNVDTRLQHVRDGRCDAVVLAMAGLSRLGLRDVVTEALDPVQVLPAAGQGALALECREDHPLREVFARVEDAETRACVEAERGLLARLEAGCTAPVGALAEVVESEDGLELSLRAFVGSADGSDGLRRSLTGSWTDPRDLGHRLADLLLEDGAAELAGVGSGLGSPGGVGQTAHQSTDHPA</sequence>
<name>A0A6I3IG08_9MICO</name>
<dbReference type="InterPro" id="IPR000860">
    <property type="entry name" value="HemC"/>
</dbReference>
<dbReference type="InterPro" id="IPR022418">
    <property type="entry name" value="Porphobilinogen_deaminase_C"/>
</dbReference>
<evidence type="ECO:0000313" key="12">
    <source>
        <dbReference type="Proteomes" id="UP000431092"/>
    </source>
</evidence>
<feature type="domain" description="Porphobilinogen deaminase N-terminal" evidence="9">
    <location>
        <begin position="7"/>
        <end position="207"/>
    </location>
</feature>
<comment type="cofactor">
    <cofactor evidence="7">
        <name>dipyrromethane</name>
        <dbReference type="ChEBI" id="CHEBI:60342"/>
    </cofactor>
    <text evidence="7">Binds 1 dipyrromethane group covalently.</text>
</comment>
<dbReference type="Proteomes" id="UP000431092">
    <property type="component" value="Unassembled WGS sequence"/>
</dbReference>
<keyword evidence="4 7" id="KW-0808">Transferase</keyword>
<feature type="modified residue" description="S-(dipyrrolylmethanemethyl)cysteine" evidence="7">
    <location>
        <position position="239"/>
    </location>
</feature>
<dbReference type="Pfam" id="PF01379">
    <property type="entry name" value="Porphobil_deam"/>
    <property type="match status" value="1"/>
</dbReference>
<gene>
    <name evidence="7 11" type="primary">hemC</name>
    <name evidence="11" type="ORF">GGG17_14900</name>
</gene>
<dbReference type="Pfam" id="PF03900">
    <property type="entry name" value="Porphobil_deamC"/>
    <property type="match status" value="1"/>
</dbReference>
<evidence type="ECO:0000256" key="2">
    <source>
        <dbReference type="ARBA" id="ARBA00005638"/>
    </source>
</evidence>
<evidence type="ECO:0000313" key="11">
    <source>
        <dbReference type="EMBL" id="MTB73228.1"/>
    </source>
</evidence>
<evidence type="ECO:0000256" key="7">
    <source>
        <dbReference type="HAMAP-Rule" id="MF_00260"/>
    </source>
</evidence>
<evidence type="ECO:0000256" key="8">
    <source>
        <dbReference type="SAM" id="MobiDB-lite"/>
    </source>
</evidence>
<dbReference type="EMBL" id="WLVL01000048">
    <property type="protein sequence ID" value="MTB73228.1"/>
    <property type="molecule type" value="Genomic_DNA"/>
</dbReference>
<dbReference type="GO" id="GO:0004418">
    <property type="term" value="F:hydroxymethylbilane synthase activity"/>
    <property type="evidence" value="ECO:0007669"/>
    <property type="project" value="UniProtKB-UniRule"/>
</dbReference>
<evidence type="ECO:0000256" key="5">
    <source>
        <dbReference type="ARBA" id="ARBA00023244"/>
    </source>
</evidence>
<dbReference type="PANTHER" id="PTHR11557">
    <property type="entry name" value="PORPHOBILINOGEN DEAMINASE"/>
    <property type="match status" value="1"/>
</dbReference>
<dbReference type="InterPro" id="IPR022417">
    <property type="entry name" value="Porphobilin_deaminase_N"/>
</dbReference>
<dbReference type="NCBIfam" id="TIGR00212">
    <property type="entry name" value="hemC"/>
    <property type="match status" value="1"/>
</dbReference>
<dbReference type="Gene3D" id="3.30.160.40">
    <property type="entry name" value="Porphobilinogen deaminase, C-terminal domain"/>
    <property type="match status" value="1"/>
</dbReference>
<proteinExistence type="inferred from homology"/>
<protein>
    <recommendedName>
        <fullName evidence="7">Porphobilinogen deaminase</fullName>
        <shortName evidence="7">PBG</shortName>
        <ecNumber evidence="7">2.5.1.61</ecNumber>
    </recommendedName>
    <alternativeName>
        <fullName evidence="7">Hydroxymethylbilane synthase</fullName>
        <shortName evidence="7">HMBS</shortName>
    </alternativeName>
    <alternativeName>
        <fullName evidence="7">Pre-uroporphyrinogen synthase</fullName>
    </alternativeName>
</protein>
<evidence type="ECO:0000256" key="3">
    <source>
        <dbReference type="ARBA" id="ARBA00011245"/>
    </source>
</evidence>
<dbReference type="InterPro" id="IPR036803">
    <property type="entry name" value="Porphobilinogen_deaminase_C_sf"/>
</dbReference>
<dbReference type="Gene3D" id="3.40.190.10">
    <property type="entry name" value="Periplasmic binding protein-like II"/>
    <property type="match status" value="2"/>
</dbReference>
<feature type="region of interest" description="Disordered" evidence="8">
    <location>
        <begin position="306"/>
        <end position="328"/>
    </location>
</feature>
<feature type="domain" description="Porphobilinogen deaminase C-terminal" evidence="10">
    <location>
        <begin position="223"/>
        <end position="296"/>
    </location>
</feature>
<dbReference type="PROSITE" id="PS00533">
    <property type="entry name" value="PORPHOBILINOGEN_DEAM"/>
    <property type="match status" value="1"/>
</dbReference>
<comment type="caution">
    <text evidence="11">The sequence shown here is derived from an EMBL/GenBank/DDBJ whole genome shotgun (WGS) entry which is preliminary data.</text>
</comment>
<dbReference type="EC" id="2.5.1.61" evidence="7"/>
<comment type="subunit">
    <text evidence="3 7">Monomer.</text>
</comment>
<keyword evidence="12" id="KW-1185">Reference proteome</keyword>
<comment type="miscellaneous">
    <text evidence="7">The porphobilinogen subunits are added to the dipyrromethane group.</text>
</comment>
<evidence type="ECO:0000256" key="4">
    <source>
        <dbReference type="ARBA" id="ARBA00022679"/>
    </source>
</evidence>
<dbReference type="SUPFAM" id="SSF54782">
    <property type="entry name" value="Porphobilinogen deaminase (hydroxymethylbilane synthase), C-terminal domain"/>
    <property type="match status" value="1"/>
</dbReference>